<gene>
    <name evidence="1" type="ORF">GBF38_015921</name>
</gene>
<comment type="caution">
    <text evidence="1">The sequence shown here is derived from an EMBL/GenBank/DDBJ whole genome shotgun (WGS) entry which is preliminary data.</text>
</comment>
<evidence type="ECO:0000313" key="2">
    <source>
        <dbReference type="Proteomes" id="UP000805704"/>
    </source>
</evidence>
<name>A0ACB7FKY6_NIBAL</name>
<proteinExistence type="predicted"/>
<protein>
    <submittedName>
        <fullName evidence="1">Uncharacterized protein</fullName>
    </submittedName>
</protein>
<evidence type="ECO:0000313" key="1">
    <source>
        <dbReference type="EMBL" id="KAG8013776.1"/>
    </source>
</evidence>
<accession>A0ACB7FKY6</accession>
<reference evidence="1" key="1">
    <citation type="submission" date="2020-04" db="EMBL/GenBank/DDBJ databases">
        <title>A chromosome-scale assembly and high-density genetic map of the yellow drum (Nibea albiflora) genome.</title>
        <authorList>
            <person name="Xu D."/>
            <person name="Zhang W."/>
            <person name="Chen R."/>
            <person name="Tan P."/>
            <person name="Wang L."/>
            <person name="Song H."/>
            <person name="Tian L."/>
            <person name="Zhu Q."/>
            <person name="Wang B."/>
        </authorList>
    </citation>
    <scope>NUCLEOTIDE SEQUENCE</scope>
    <source>
        <strain evidence="1">ZJHYS-2018</strain>
    </source>
</reference>
<sequence length="177" mass="19056">MQISHVMRARRVAGPSIACSKIYGADVLFSASVSRSAVPSVTFLTAFMGQQVAELQHVTPAILIMWPNKSALEEMSANKRCGGLQGVKPSDAGGLSTRPVWPARTRKRVQTVSVDVTFEAEPGAAGDSPSLSALRLHCPFFLHMATDTNSANQSSSPDCELPLGLWWQPDGECQMVR</sequence>
<organism evidence="1 2">
    <name type="scientific">Nibea albiflora</name>
    <name type="common">Yellow drum</name>
    <name type="synonym">Corvina albiflora</name>
    <dbReference type="NCBI Taxonomy" id="240163"/>
    <lineage>
        <taxon>Eukaryota</taxon>
        <taxon>Metazoa</taxon>
        <taxon>Chordata</taxon>
        <taxon>Craniata</taxon>
        <taxon>Vertebrata</taxon>
        <taxon>Euteleostomi</taxon>
        <taxon>Actinopterygii</taxon>
        <taxon>Neopterygii</taxon>
        <taxon>Teleostei</taxon>
        <taxon>Neoteleostei</taxon>
        <taxon>Acanthomorphata</taxon>
        <taxon>Eupercaria</taxon>
        <taxon>Sciaenidae</taxon>
        <taxon>Nibea</taxon>
    </lineage>
</organism>
<dbReference type="EMBL" id="CM024798">
    <property type="protein sequence ID" value="KAG8013776.1"/>
    <property type="molecule type" value="Genomic_DNA"/>
</dbReference>
<dbReference type="Proteomes" id="UP000805704">
    <property type="component" value="Chromosome 10"/>
</dbReference>
<keyword evidence="2" id="KW-1185">Reference proteome</keyword>